<organism evidence="1 2">
    <name type="scientific">Kolteria novifilia</name>
    <dbReference type="NCBI Taxonomy" id="2527975"/>
    <lineage>
        <taxon>Bacteria</taxon>
        <taxon>Pseudomonadati</taxon>
        <taxon>Planctomycetota</taxon>
        <taxon>Planctomycetia</taxon>
        <taxon>Kolteriales</taxon>
        <taxon>Kolteriaceae</taxon>
        <taxon>Kolteria</taxon>
    </lineage>
</organism>
<protein>
    <recommendedName>
        <fullName evidence="3">Sulfatase</fullName>
    </recommendedName>
</protein>
<proteinExistence type="predicted"/>
<evidence type="ECO:0008006" key="3">
    <source>
        <dbReference type="Google" id="ProtNLM"/>
    </source>
</evidence>
<name>A0A518B099_9BACT</name>
<evidence type="ECO:0000313" key="1">
    <source>
        <dbReference type="EMBL" id="QDU60395.1"/>
    </source>
</evidence>
<dbReference type="Pfam" id="PF07394">
    <property type="entry name" value="DUF1501"/>
    <property type="match status" value="1"/>
</dbReference>
<keyword evidence="2" id="KW-1185">Reference proteome</keyword>
<evidence type="ECO:0000313" key="2">
    <source>
        <dbReference type="Proteomes" id="UP000317093"/>
    </source>
</evidence>
<dbReference type="PANTHER" id="PTHR43737:SF1">
    <property type="entry name" value="DUF1501 DOMAIN-CONTAINING PROTEIN"/>
    <property type="match status" value="1"/>
</dbReference>
<dbReference type="InterPro" id="IPR006311">
    <property type="entry name" value="TAT_signal"/>
</dbReference>
<accession>A0A518B099</accession>
<dbReference type="InterPro" id="IPR010869">
    <property type="entry name" value="DUF1501"/>
</dbReference>
<dbReference type="PANTHER" id="PTHR43737">
    <property type="entry name" value="BLL7424 PROTEIN"/>
    <property type="match status" value="1"/>
</dbReference>
<dbReference type="EMBL" id="CP036279">
    <property type="protein sequence ID" value="QDU60395.1"/>
    <property type="molecule type" value="Genomic_DNA"/>
</dbReference>
<sequence length="479" mass="52913">MLGEREMPFSRRRMLQLGSVGFGGLALSALLADEARAETLATKEEGPLAARTPHFAPRAKRVIFLFMKGGPSHVDTFDPKPMLDRDDGKPLPFDKPRVTFAQTGNLMKSPWKFKQRGESGLPVSELFPHVAECADDLCVINSLHGTNPAHGGAALKLHTGSDTFVRPSMGSWVSYGLGTENQNLPSFITICPTLAHGGVNNWSSAFLPAPHQGTPIGNASIPSKQAVVHHIQNGRLSRAEQRLQLDLLAEMNQTRPPSPIEQQLEGRIASFELAFRMQTSMPEIQDLSRESDVVQSLYGLDDPITADFGRQCLMARRFAERGVRFIQVTHSDTKVQWDQHGSLVEGHTKNAKEVDKPIAGLLKDLKARGLLDDTLVLWGGEFGRTPTIQGATKGKEGRDHNPEGFTMWLAGGGVKGGMRYGETDEYGYYAVRDKVHIHDLHATMLHLLGLEHTKLTYRHNGRDFRLTDVHGRVVEDIMV</sequence>
<reference evidence="1 2" key="1">
    <citation type="submission" date="2019-02" db="EMBL/GenBank/DDBJ databases">
        <title>Deep-cultivation of Planctomycetes and their phenomic and genomic characterization uncovers novel biology.</title>
        <authorList>
            <person name="Wiegand S."/>
            <person name="Jogler M."/>
            <person name="Boedeker C."/>
            <person name="Pinto D."/>
            <person name="Vollmers J."/>
            <person name="Rivas-Marin E."/>
            <person name="Kohn T."/>
            <person name="Peeters S.H."/>
            <person name="Heuer A."/>
            <person name="Rast P."/>
            <person name="Oberbeckmann S."/>
            <person name="Bunk B."/>
            <person name="Jeske O."/>
            <person name="Meyerdierks A."/>
            <person name="Storesund J.E."/>
            <person name="Kallscheuer N."/>
            <person name="Luecker S."/>
            <person name="Lage O.M."/>
            <person name="Pohl T."/>
            <person name="Merkel B.J."/>
            <person name="Hornburger P."/>
            <person name="Mueller R.-W."/>
            <person name="Bruemmer F."/>
            <person name="Labrenz M."/>
            <person name="Spormann A.M."/>
            <person name="Op den Camp H."/>
            <person name="Overmann J."/>
            <person name="Amann R."/>
            <person name="Jetten M.S.M."/>
            <person name="Mascher T."/>
            <person name="Medema M.H."/>
            <person name="Devos D.P."/>
            <person name="Kaster A.-K."/>
            <person name="Ovreas L."/>
            <person name="Rohde M."/>
            <person name="Galperin M.Y."/>
            <person name="Jogler C."/>
        </authorList>
    </citation>
    <scope>NUCLEOTIDE SEQUENCE [LARGE SCALE GENOMIC DNA]</scope>
    <source>
        <strain evidence="1 2">Pan216</strain>
    </source>
</reference>
<dbReference type="SUPFAM" id="SSF53649">
    <property type="entry name" value="Alkaline phosphatase-like"/>
    <property type="match status" value="1"/>
</dbReference>
<dbReference type="AlphaFoldDB" id="A0A518B099"/>
<dbReference type="KEGG" id="knv:Pan216_12340"/>
<dbReference type="Gene3D" id="3.40.720.10">
    <property type="entry name" value="Alkaline Phosphatase, subunit A"/>
    <property type="match status" value="1"/>
</dbReference>
<dbReference type="InterPro" id="IPR017850">
    <property type="entry name" value="Alkaline_phosphatase_core_sf"/>
</dbReference>
<dbReference type="PROSITE" id="PS51318">
    <property type="entry name" value="TAT"/>
    <property type="match status" value="1"/>
</dbReference>
<gene>
    <name evidence="1" type="ORF">Pan216_12340</name>
</gene>
<dbReference type="Proteomes" id="UP000317093">
    <property type="component" value="Chromosome"/>
</dbReference>